<dbReference type="GO" id="GO:0071973">
    <property type="term" value="P:bacterial-type flagellum-dependent cell motility"/>
    <property type="evidence" value="ECO:0007669"/>
    <property type="project" value="InterPro"/>
</dbReference>
<evidence type="ECO:0000256" key="4">
    <source>
        <dbReference type="ARBA" id="ARBA00022500"/>
    </source>
</evidence>
<dbReference type="Proteomes" id="UP001321506">
    <property type="component" value="Unassembled WGS sequence"/>
</dbReference>
<evidence type="ECO:0000256" key="1">
    <source>
        <dbReference type="ARBA" id="ARBA00004413"/>
    </source>
</evidence>
<keyword evidence="8" id="KW-0282">Flagellum</keyword>
<keyword evidence="8" id="KW-0966">Cell projection</keyword>
<evidence type="ECO:0000313" key="9">
    <source>
        <dbReference type="Proteomes" id="UP001321506"/>
    </source>
</evidence>
<dbReference type="SUPFAM" id="SSF101801">
    <property type="entry name" value="Surface presentation of antigens (SPOA)"/>
    <property type="match status" value="1"/>
</dbReference>
<dbReference type="AlphaFoldDB" id="A0AAW6T6B6"/>
<dbReference type="Gene3D" id="2.30.330.10">
    <property type="entry name" value="SpoA-like"/>
    <property type="match status" value="1"/>
</dbReference>
<keyword evidence="9" id="KW-1185">Reference proteome</keyword>
<dbReference type="GO" id="GO:0006935">
    <property type="term" value="P:chemotaxis"/>
    <property type="evidence" value="ECO:0007669"/>
    <property type="project" value="UniProtKB-KW"/>
</dbReference>
<dbReference type="InterPro" id="IPR036429">
    <property type="entry name" value="SpoA-like_sf"/>
</dbReference>
<dbReference type="EMBL" id="JASATX010000001">
    <property type="protein sequence ID" value="MDI2097894.1"/>
    <property type="molecule type" value="Genomic_DNA"/>
</dbReference>
<evidence type="ECO:0000259" key="7">
    <source>
        <dbReference type="Pfam" id="PF01052"/>
    </source>
</evidence>
<dbReference type="RefSeq" id="WP_281487667.1">
    <property type="nucleotide sequence ID" value="NZ_JASATX010000001.1"/>
</dbReference>
<protein>
    <submittedName>
        <fullName evidence="8">Flagellar motor switch protein FliN</fullName>
    </submittedName>
</protein>
<dbReference type="InterPro" id="IPR001172">
    <property type="entry name" value="FliN_T3SS_HrcQb"/>
</dbReference>
<reference evidence="8 9" key="1">
    <citation type="submission" date="2023-04" db="EMBL/GenBank/DDBJ databases">
        <title>Klugiella caeni sp. nov. isolated from the sludge of biochemical tank.</title>
        <authorList>
            <person name="Geng K."/>
        </authorList>
    </citation>
    <scope>NUCLEOTIDE SEQUENCE [LARGE SCALE GENOMIC DNA]</scope>
    <source>
        <strain evidence="8 9">YN-L-19</strain>
    </source>
</reference>
<evidence type="ECO:0000256" key="6">
    <source>
        <dbReference type="ARBA" id="ARBA00023136"/>
    </source>
</evidence>
<dbReference type="NCBIfam" id="TIGR02480">
    <property type="entry name" value="fliN"/>
    <property type="match status" value="1"/>
</dbReference>
<dbReference type="PANTHER" id="PTHR43484:SF1">
    <property type="entry name" value="FLAGELLAR MOTOR SWITCH PROTEIN FLIN"/>
    <property type="match status" value="1"/>
</dbReference>
<sequence>MSPTLTLHNDAADALVRLLPSTVPLQAVPVDDRGLVTQRAASAITADFVGTASARLAIVLAPEGDLAAIAGTTTPLVSSADVVRPALEAAAAVLGEGVLGEPASGDASDLIADPQTVLFELAAAGRPAGWFALRLREQPSPSPVRAVPSLDRLARIHNVEMALTVEIGRTRMSVRDVLGLEPGAVVELDRSAGAPADVLLNGRLIARGEIVVIDQDYAVRVTEILDTAETLS</sequence>
<gene>
    <name evidence="8" type="primary">fliN</name>
    <name evidence="8" type="ORF">QF206_02785</name>
</gene>
<dbReference type="Pfam" id="PF01052">
    <property type="entry name" value="FliMN_C"/>
    <property type="match status" value="1"/>
</dbReference>
<dbReference type="PRINTS" id="PR00956">
    <property type="entry name" value="FLGMOTORFLIN"/>
</dbReference>
<dbReference type="PANTHER" id="PTHR43484">
    <property type="match status" value="1"/>
</dbReference>
<dbReference type="GO" id="GO:0005886">
    <property type="term" value="C:plasma membrane"/>
    <property type="evidence" value="ECO:0007669"/>
    <property type="project" value="UniProtKB-SubCell"/>
</dbReference>
<proteinExistence type="inferred from homology"/>
<evidence type="ECO:0000256" key="2">
    <source>
        <dbReference type="ARBA" id="ARBA00009226"/>
    </source>
</evidence>
<evidence type="ECO:0000256" key="5">
    <source>
        <dbReference type="ARBA" id="ARBA00022779"/>
    </source>
</evidence>
<evidence type="ECO:0000313" key="8">
    <source>
        <dbReference type="EMBL" id="MDI2097894.1"/>
    </source>
</evidence>
<dbReference type="InterPro" id="IPR001543">
    <property type="entry name" value="FliN-like_C"/>
</dbReference>
<dbReference type="InterPro" id="IPR051469">
    <property type="entry name" value="FliN/MopA/SpaO"/>
</dbReference>
<keyword evidence="8" id="KW-0969">Cilium</keyword>
<accession>A0AAW6T6B6</accession>
<keyword evidence="6" id="KW-0472">Membrane</keyword>
<keyword evidence="5" id="KW-0283">Flagellar rotation</keyword>
<evidence type="ECO:0000256" key="3">
    <source>
        <dbReference type="ARBA" id="ARBA00022475"/>
    </source>
</evidence>
<dbReference type="GO" id="GO:0009425">
    <property type="term" value="C:bacterial-type flagellum basal body"/>
    <property type="evidence" value="ECO:0007669"/>
    <property type="project" value="InterPro"/>
</dbReference>
<dbReference type="InterPro" id="IPR012826">
    <property type="entry name" value="FliN"/>
</dbReference>
<comment type="subcellular location">
    <subcellularLocation>
        <location evidence="1">Cell membrane</location>
        <topology evidence="1">Peripheral membrane protein</topology>
        <orientation evidence="1">Cytoplasmic side</orientation>
    </subcellularLocation>
</comment>
<name>A0AAW6T6B6_9MICO</name>
<comment type="caution">
    <text evidence="8">The sequence shown here is derived from an EMBL/GenBank/DDBJ whole genome shotgun (WGS) entry which is preliminary data.</text>
</comment>
<dbReference type="GO" id="GO:0003774">
    <property type="term" value="F:cytoskeletal motor activity"/>
    <property type="evidence" value="ECO:0007669"/>
    <property type="project" value="InterPro"/>
</dbReference>
<keyword evidence="4" id="KW-0145">Chemotaxis</keyword>
<keyword evidence="3" id="KW-1003">Cell membrane</keyword>
<feature type="domain" description="Flagellar motor switch protein FliN-like C-terminal" evidence="7">
    <location>
        <begin position="155"/>
        <end position="225"/>
    </location>
</feature>
<organism evidence="8 9">
    <name type="scientific">Ruicaihuangia caeni</name>
    <dbReference type="NCBI Taxonomy" id="3042517"/>
    <lineage>
        <taxon>Bacteria</taxon>
        <taxon>Bacillati</taxon>
        <taxon>Actinomycetota</taxon>
        <taxon>Actinomycetes</taxon>
        <taxon>Micrococcales</taxon>
        <taxon>Microbacteriaceae</taxon>
        <taxon>Ruicaihuangia</taxon>
    </lineage>
</organism>
<comment type="similarity">
    <text evidence="2">Belongs to the FliN/MopA/SpaO family.</text>
</comment>